<dbReference type="GO" id="GO:0008168">
    <property type="term" value="F:methyltransferase activity"/>
    <property type="evidence" value="ECO:0007669"/>
    <property type="project" value="UniProtKB-KW"/>
</dbReference>
<organism evidence="1 2">
    <name type="scientific">Streptomyces tagetis</name>
    <dbReference type="NCBI Taxonomy" id="2820809"/>
    <lineage>
        <taxon>Bacteria</taxon>
        <taxon>Bacillati</taxon>
        <taxon>Actinomycetota</taxon>
        <taxon>Actinomycetes</taxon>
        <taxon>Kitasatosporales</taxon>
        <taxon>Streptomycetaceae</taxon>
        <taxon>Streptomyces</taxon>
    </lineage>
</organism>
<dbReference type="SUPFAM" id="SSF53335">
    <property type="entry name" value="S-adenosyl-L-methionine-dependent methyltransferases"/>
    <property type="match status" value="1"/>
</dbReference>
<dbReference type="InterPro" id="IPR029063">
    <property type="entry name" value="SAM-dependent_MTases_sf"/>
</dbReference>
<comment type="caution">
    <text evidence="1">The sequence shown here is derived from an EMBL/GenBank/DDBJ whole genome shotgun (WGS) entry which is preliminary data.</text>
</comment>
<dbReference type="GO" id="GO:0032259">
    <property type="term" value="P:methylation"/>
    <property type="evidence" value="ECO:0007669"/>
    <property type="project" value="UniProtKB-KW"/>
</dbReference>
<dbReference type="PANTHER" id="PTHR40036:SF1">
    <property type="entry name" value="MACROCIN O-METHYLTRANSFERASE"/>
    <property type="match status" value="1"/>
</dbReference>
<dbReference type="RefSeq" id="WP_210873115.1">
    <property type="nucleotide sequence ID" value="NZ_JAGPNL010000004.1"/>
</dbReference>
<accession>A0A940XKG2</accession>
<dbReference type="PANTHER" id="PTHR40036">
    <property type="entry name" value="MACROCIN O-METHYLTRANSFERASE"/>
    <property type="match status" value="1"/>
</dbReference>
<proteinExistence type="predicted"/>
<keyword evidence="2" id="KW-1185">Reference proteome</keyword>
<keyword evidence="1" id="KW-0808">Transferase</keyword>
<evidence type="ECO:0000313" key="2">
    <source>
        <dbReference type="Proteomes" id="UP000677875"/>
    </source>
</evidence>
<dbReference type="Gene3D" id="3.40.50.150">
    <property type="entry name" value="Vaccinia Virus protein VP39"/>
    <property type="match status" value="1"/>
</dbReference>
<gene>
    <name evidence="1" type="ORF">J5Y05_16570</name>
</gene>
<dbReference type="AlphaFoldDB" id="A0A940XKG2"/>
<protein>
    <submittedName>
        <fullName evidence="1">Class I SAM-dependent methyltransferase</fullName>
    </submittedName>
</protein>
<sequence length="248" mass="28146">MTTTRLIAPSDTEQAARNRLMELFAERPIPDDALLDHLEVFMRPQRINEILTLEQLYRHILGVHGIIVEFGVRWGRHLSVFNALRARHEPTNMYRKIVGFDTFTGFLDPSPQDGDSDRVFMGSMSVTPGYESYLDQVLRLHEAEAPMAHIQRFELCKGDAPEQLAAYLERNPQTIVALAYFDMDLHDPTRACLELLRPHMPAGGVLAFDELTHPDFPGETVALKNAVDLAGHRVQRFPQSPYPAFVVL</sequence>
<keyword evidence="1" id="KW-0489">Methyltransferase</keyword>
<dbReference type="Proteomes" id="UP000677875">
    <property type="component" value="Unassembled WGS sequence"/>
</dbReference>
<name>A0A940XKG2_9ACTN</name>
<dbReference type="InterPro" id="IPR008884">
    <property type="entry name" value="TylF_MeTrfase"/>
</dbReference>
<evidence type="ECO:0000313" key="1">
    <source>
        <dbReference type="EMBL" id="MBQ0828096.1"/>
    </source>
</evidence>
<reference evidence="1" key="1">
    <citation type="submission" date="2021-04" db="EMBL/GenBank/DDBJ databases">
        <title>Genome seq and assembly of Streptomyces sp. RG38.</title>
        <authorList>
            <person name="Chhetri G."/>
        </authorList>
    </citation>
    <scope>NUCLEOTIDE SEQUENCE</scope>
    <source>
        <strain evidence="1">RG38</strain>
    </source>
</reference>
<dbReference type="EMBL" id="JAGPNL010000004">
    <property type="protein sequence ID" value="MBQ0828096.1"/>
    <property type="molecule type" value="Genomic_DNA"/>
</dbReference>